<dbReference type="eggNOG" id="KOG4193">
    <property type="taxonomic scope" value="Eukaryota"/>
</dbReference>
<reference evidence="3" key="3">
    <citation type="submission" date="2025-09" db="UniProtKB">
        <authorList>
            <consortium name="Ensembl"/>
        </authorList>
    </citation>
    <scope>IDENTIFICATION</scope>
    <source>
        <strain evidence="3">Thorbecke</strain>
    </source>
</reference>
<evidence type="ECO:0000313" key="4">
    <source>
        <dbReference type="Proteomes" id="UP000001811"/>
    </source>
</evidence>
<feature type="region of interest" description="Disordered" evidence="1">
    <location>
        <begin position="311"/>
        <end position="362"/>
    </location>
</feature>
<dbReference type="EMBL" id="AAGW02052850">
    <property type="status" value="NOT_ANNOTATED_CDS"/>
    <property type="molecule type" value="Genomic_DNA"/>
</dbReference>
<dbReference type="Proteomes" id="UP000001811">
    <property type="component" value="Chromosome 5"/>
</dbReference>
<protein>
    <submittedName>
        <fullName evidence="3">Uncharacterized protein</fullName>
    </submittedName>
</protein>
<dbReference type="STRING" id="9986.ENSOCUP00000025346"/>
<keyword evidence="2" id="KW-0732">Signal</keyword>
<organism evidence="3 4">
    <name type="scientific">Oryctolagus cuniculus</name>
    <name type="common">Rabbit</name>
    <dbReference type="NCBI Taxonomy" id="9986"/>
    <lineage>
        <taxon>Eukaryota</taxon>
        <taxon>Metazoa</taxon>
        <taxon>Chordata</taxon>
        <taxon>Craniata</taxon>
        <taxon>Vertebrata</taxon>
        <taxon>Euteleostomi</taxon>
        <taxon>Mammalia</taxon>
        <taxon>Eutheria</taxon>
        <taxon>Euarchontoglires</taxon>
        <taxon>Glires</taxon>
        <taxon>Lagomorpha</taxon>
        <taxon>Leporidae</taxon>
        <taxon>Oryctolagus</taxon>
    </lineage>
</organism>
<reference evidence="3 4" key="1">
    <citation type="journal article" date="2011" name="Nature">
        <title>A high-resolution map of human evolutionary constraint using 29 mammals.</title>
        <authorList>
            <person name="Lindblad-Toh K."/>
            <person name="Garber M."/>
            <person name="Zuk O."/>
            <person name="Lin M.F."/>
            <person name="Parker B.J."/>
            <person name="Washietl S."/>
            <person name="Kheradpour P."/>
            <person name="Ernst J."/>
            <person name="Jordan G."/>
            <person name="Mauceli E."/>
            <person name="Ward L.D."/>
            <person name="Lowe C.B."/>
            <person name="Holloway A.K."/>
            <person name="Clamp M."/>
            <person name="Gnerre S."/>
            <person name="Alfoldi J."/>
            <person name="Beal K."/>
            <person name="Chang J."/>
            <person name="Clawson H."/>
            <person name="Cuff J."/>
            <person name="Di Palma F."/>
            <person name="Fitzgerald S."/>
            <person name="Flicek P."/>
            <person name="Guttman M."/>
            <person name="Hubisz M.J."/>
            <person name="Jaffe D.B."/>
            <person name="Jungreis I."/>
            <person name="Kent W.J."/>
            <person name="Kostka D."/>
            <person name="Lara M."/>
            <person name="Martins A.L."/>
            <person name="Massingham T."/>
            <person name="Moltke I."/>
            <person name="Raney B.J."/>
            <person name="Rasmussen M.D."/>
            <person name="Robinson J."/>
            <person name="Stark A."/>
            <person name="Vilella A.J."/>
            <person name="Wen J."/>
            <person name="Xie X."/>
            <person name="Zody M.C."/>
            <person name="Baldwin J."/>
            <person name="Bloom T."/>
            <person name="Chin C.W."/>
            <person name="Heiman D."/>
            <person name="Nicol R."/>
            <person name="Nusbaum C."/>
            <person name="Young S."/>
            <person name="Wilkinson J."/>
            <person name="Worley K.C."/>
            <person name="Kovar C.L."/>
            <person name="Muzny D.M."/>
            <person name="Gibbs R.A."/>
            <person name="Cree A."/>
            <person name="Dihn H.H."/>
            <person name="Fowler G."/>
            <person name="Jhangiani S."/>
            <person name="Joshi V."/>
            <person name="Lee S."/>
            <person name="Lewis L.R."/>
            <person name="Nazareth L.V."/>
            <person name="Okwuonu G."/>
            <person name="Santibanez J."/>
            <person name="Warren W.C."/>
            <person name="Mardis E.R."/>
            <person name="Weinstock G.M."/>
            <person name="Wilson R.K."/>
            <person name="Delehaunty K."/>
            <person name="Dooling D."/>
            <person name="Fronik C."/>
            <person name="Fulton L."/>
            <person name="Fulton B."/>
            <person name="Graves T."/>
            <person name="Minx P."/>
            <person name="Sodergren E."/>
            <person name="Birney E."/>
            <person name="Margulies E.H."/>
            <person name="Herrero J."/>
            <person name="Green E.D."/>
            <person name="Haussler D."/>
            <person name="Siepel A."/>
            <person name="Goldman N."/>
            <person name="Pollard K.S."/>
            <person name="Pedersen J.S."/>
            <person name="Lander E.S."/>
            <person name="Kellis M."/>
        </authorList>
    </citation>
    <scope>NUCLEOTIDE SEQUENCE [LARGE SCALE GENOMIC DNA]</scope>
    <source>
        <strain evidence="3 4">Thorbecke inbred</strain>
    </source>
</reference>
<dbReference type="Bgee" id="ENSOCUG00000027621">
    <property type="expression patterns" value="Expressed in blood and 1 other cell type or tissue"/>
</dbReference>
<accession>G1U7E4</accession>
<keyword evidence="4" id="KW-1185">Reference proteome</keyword>
<name>G1U7E4_RABIT</name>
<feature type="compositionally biased region" description="Low complexity" evidence="1">
    <location>
        <begin position="336"/>
        <end position="362"/>
    </location>
</feature>
<feature type="signal peptide" evidence="2">
    <location>
        <begin position="1"/>
        <end position="25"/>
    </location>
</feature>
<dbReference type="InParanoid" id="G1U7E4"/>
<proteinExistence type="predicted"/>
<dbReference type="AlphaFoldDB" id="G1U7E4"/>
<evidence type="ECO:0000313" key="3">
    <source>
        <dbReference type="Ensembl" id="ENSOCUP00000025346.2"/>
    </source>
</evidence>
<evidence type="ECO:0000256" key="2">
    <source>
        <dbReference type="SAM" id="SignalP"/>
    </source>
</evidence>
<dbReference type="HOGENOM" id="CLU_002753_3_9_1"/>
<feature type="chain" id="PRO_5023888100" evidence="2">
    <location>
        <begin position="26"/>
        <end position="362"/>
    </location>
</feature>
<dbReference type="GeneTree" id="ENSGT00940000161359"/>
<sequence length="362" mass="39604">MDRCGELVLCLWLLTSLGGTTETSSEEIQSQMRKMEVVEQPAAAQHVHRLEQMLLNASFQGHNLTVQTSTIQALVFRLGCNFTGLSLGSATPEQARPGHSMQFPAELTPGSLQEPLFKLRLICVYFLTTHFFQVSAGWVAEGGALLTFLLLPGLRVGTGLGGSDPLWSQLPYQLWQNGCDLQWRPKEPIVCPGTRSLPWELPLPLSVSVSSQSRVQVDDNHTATKGCMSVWGGAVPVGPREGLSGEGVFPCWAEKRTRMEVSWGLWRWNAPNRCSRWPGRPPPGGEGRLAPAGRIRGKAERLGQGLRRHLGPLPMSPAHSPPTVVLPGWRQLDPAQQPRGGRPAGWRARARPQGAGQHQLLA</sequence>
<evidence type="ECO:0000256" key="1">
    <source>
        <dbReference type="SAM" id="MobiDB-lite"/>
    </source>
</evidence>
<reference evidence="3" key="2">
    <citation type="submission" date="2025-08" db="UniProtKB">
        <authorList>
            <consortium name="Ensembl"/>
        </authorList>
    </citation>
    <scope>IDENTIFICATION</scope>
    <source>
        <strain evidence="3">Thorbecke</strain>
    </source>
</reference>
<dbReference type="Ensembl" id="ENSOCUT00000028866.2">
    <property type="protein sequence ID" value="ENSOCUP00000025346.2"/>
    <property type="gene ID" value="ENSOCUG00000027621.2"/>
</dbReference>